<sequence length="112" mass="13339">MCRYLIHSTLWLHHRFMRRGSCENWGHAREDWGHMPKGMNVVFCVISNKKCVFLMVIIDEKLIVCWQIVYFWRGLRFTTIRTQHDGKTIINLFRVPNSSRTACEGLGFQCNF</sequence>
<reference evidence="1 2" key="1">
    <citation type="submission" date="2021-06" db="EMBL/GenBank/DDBJ databases">
        <title>Caerostris extrusa draft genome.</title>
        <authorList>
            <person name="Kono N."/>
            <person name="Arakawa K."/>
        </authorList>
    </citation>
    <scope>NUCLEOTIDE SEQUENCE [LARGE SCALE GENOMIC DNA]</scope>
</reference>
<evidence type="ECO:0000313" key="1">
    <source>
        <dbReference type="EMBL" id="GIY29452.1"/>
    </source>
</evidence>
<dbReference type="AlphaFoldDB" id="A0AAV4S7G1"/>
<organism evidence="1 2">
    <name type="scientific">Caerostris extrusa</name>
    <name type="common">Bark spider</name>
    <name type="synonym">Caerostris bankana</name>
    <dbReference type="NCBI Taxonomy" id="172846"/>
    <lineage>
        <taxon>Eukaryota</taxon>
        <taxon>Metazoa</taxon>
        <taxon>Ecdysozoa</taxon>
        <taxon>Arthropoda</taxon>
        <taxon>Chelicerata</taxon>
        <taxon>Arachnida</taxon>
        <taxon>Araneae</taxon>
        <taxon>Araneomorphae</taxon>
        <taxon>Entelegynae</taxon>
        <taxon>Araneoidea</taxon>
        <taxon>Araneidae</taxon>
        <taxon>Caerostris</taxon>
    </lineage>
</organism>
<comment type="caution">
    <text evidence="1">The sequence shown here is derived from an EMBL/GenBank/DDBJ whole genome shotgun (WGS) entry which is preliminary data.</text>
</comment>
<evidence type="ECO:0000313" key="2">
    <source>
        <dbReference type="Proteomes" id="UP001054945"/>
    </source>
</evidence>
<proteinExistence type="predicted"/>
<accession>A0AAV4S7G1</accession>
<name>A0AAV4S7G1_CAEEX</name>
<gene>
    <name evidence="1" type="ORF">CEXT_491781</name>
</gene>
<dbReference type="Proteomes" id="UP001054945">
    <property type="component" value="Unassembled WGS sequence"/>
</dbReference>
<keyword evidence="2" id="KW-1185">Reference proteome</keyword>
<dbReference type="EMBL" id="BPLR01009076">
    <property type="protein sequence ID" value="GIY29452.1"/>
    <property type="molecule type" value="Genomic_DNA"/>
</dbReference>
<protein>
    <submittedName>
        <fullName evidence="1">Uncharacterized protein</fullName>
    </submittedName>
</protein>